<keyword evidence="2" id="KW-0723">Serine/threonine-protein kinase</keyword>
<evidence type="ECO:0000313" key="12">
    <source>
        <dbReference type="Proteomes" id="UP000766486"/>
    </source>
</evidence>
<dbReference type="InterPro" id="IPR000719">
    <property type="entry name" value="Prot_kinase_dom"/>
</dbReference>
<name>A0ABY6V4Q7_BIOOC</name>
<proteinExistence type="predicted"/>
<dbReference type="PROSITE" id="PS50011">
    <property type="entry name" value="PROTEIN_KINASE_DOM"/>
    <property type="match status" value="1"/>
</dbReference>
<comment type="caution">
    <text evidence="11">The sequence shown here is derived from an EMBL/GenBank/DDBJ whole genome shotgun (WGS) entry which is preliminary data.</text>
</comment>
<evidence type="ECO:0000256" key="1">
    <source>
        <dbReference type="ARBA" id="ARBA00012513"/>
    </source>
</evidence>
<evidence type="ECO:0000256" key="9">
    <source>
        <dbReference type="SAM" id="MobiDB-lite"/>
    </source>
</evidence>
<dbReference type="InterPro" id="IPR016024">
    <property type="entry name" value="ARM-type_fold"/>
</dbReference>
<dbReference type="Proteomes" id="UP000766486">
    <property type="component" value="Unassembled WGS sequence"/>
</dbReference>
<dbReference type="EMBL" id="CABFNS010001012">
    <property type="protein sequence ID" value="VUC37590.1"/>
    <property type="molecule type" value="Genomic_DNA"/>
</dbReference>
<evidence type="ECO:0000259" key="10">
    <source>
        <dbReference type="PROSITE" id="PS50011"/>
    </source>
</evidence>
<evidence type="ECO:0000256" key="8">
    <source>
        <dbReference type="ARBA" id="ARBA00048679"/>
    </source>
</evidence>
<feature type="domain" description="Protein kinase" evidence="10">
    <location>
        <begin position="22"/>
        <end position="497"/>
    </location>
</feature>
<dbReference type="PANTHER" id="PTHR47634">
    <property type="entry name" value="PROTEIN KINASE DOMAIN-CONTAINING PROTEIN-RELATED"/>
    <property type="match status" value="1"/>
</dbReference>
<evidence type="ECO:0000256" key="7">
    <source>
        <dbReference type="ARBA" id="ARBA00047899"/>
    </source>
</evidence>
<protein>
    <recommendedName>
        <fullName evidence="1">non-specific serine/threonine protein kinase</fullName>
        <ecNumber evidence="1">2.7.11.1</ecNumber>
    </recommendedName>
</protein>
<dbReference type="InterPro" id="IPR051334">
    <property type="entry name" value="SRPK"/>
</dbReference>
<evidence type="ECO:0000256" key="3">
    <source>
        <dbReference type="ARBA" id="ARBA00022679"/>
    </source>
</evidence>
<comment type="catalytic activity">
    <reaction evidence="7">
        <text>L-threonyl-[protein] + ATP = O-phospho-L-threonyl-[protein] + ADP + H(+)</text>
        <dbReference type="Rhea" id="RHEA:46608"/>
        <dbReference type="Rhea" id="RHEA-COMP:11060"/>
        <dbReference type="Rhea" id="RHEA-COMP:11605"/>
        <dbReference type="ChEBI" id="CHEBI:15378"/>
        <dbReference type="ChEBI" id="CHEBI:30013"/>
        <dbReference type="ChEBI" id="CHEBI:30616"/>
        <dbReference type="ChEBI" id="CHEBI:61977"/>
        <dbReference type="ChEBI" id="CHEBI:456216"/>
        <dbReference type="EC" id="2.7.11.1"/>
    </reaction>
</comment>
<dbReference type="PANTHER" id="PTHR47634:SF9">
    <property type="entry name" value="PROTEIN KINASE DOMAIN-CONTAINING PROTEIN-RELATED"/>
    <property type="match status" value="1"/>
</dbReference>
<dbReference type="Gene3D" id="3.30.200.20">
    <property type="entry name" value="Phosphorylase Kinase, domain 1"/>
    <property type="match status" value="1"/>
</dbReference>
<dbReference type="InterPro" id="IPR011009">
    <property type="entry name" value="Kinase-like_dom_sf"/>
</dbReference>
<evidence type="ECO:0000256" key="6">
    <source>
        <dbReference type="ARBA" id="ARBA00022840"/>
    </source>
</evidence>
<dbReference type="SMART" id="SM00220">
    <property type="entry name" value="S_TKc"/>
    <property type="match status" value="1"/>
</dbReference>
<keyword evidence="6" id="KW-0067">ATP-binding</keyword>
<feature type="compositionally biased region" description="Acidic residues" evidence="9">
    <location>
        <begin position="225"/>
        <end position="270"/>
    </location>
</feature>
<keyword evidence="4" id="KW-0547">Nucleotide-binding</keyword>
<keyword evidence="3" id="KW-0808">Transferase</keyword>
<organism evidence="11 12">
    <name type="scientific">Bionectria ochroleuca</name>
    <name type="common">Gliocladium roseum</name>
    <dbReference type="NCBI Taxonomy" id="29856"/>
    <lineage>
        <taxon>Eukaryota</taxon>
        <taxon>Fungi</taxon>
        <taxon>Dikarya</taxon>
        <taxon>Ascomycota</taxon>
        <taxon>Pezizomycotina</taxon>
        <taxon>Sordariomycetes</taxon>
        <taxon>Hypocreomycetidae</taxon>
        <taxon>Hypocreales</taxon>
        <taxon>Bionectriaceae</taxon>
        <taxon>Clonostachys</taxon>
    </lineage>
</organism>
<keyword evidence="12" id="KW-1185">Reference proteome</keyword>
<dbReference type="SUPFAM" id="SSF56112">
    <property type="entry name" value="Protein kinase-like (PK-like)"/>
    <property type="match status" value="1"/>
</dbReference>
<keyword evidence="5" id="KW-0418">Kinase</keyword>
<dbReference type="Gene3D" id="1.10.510.10">
    <property type="entry name" value="Transferase(Phosphotransferase) domain 1"/>
    <property type="match status" value="1"/>
</dbReference>
<evidence type="ECO:0000256" key="4">
    <source>
        <dbReference type="ARBA" id="ARBA00022741"/>
    </source>
</evidence>
<evidence type="ECO:0000313" key="11">
    <source>
        <dbReference type="EMBL" id="VUC37590.1"/>
    </source>
</evidence>
<gene>
    <name evidence="11" type="ORF">CLO192961_LOCUS476190</name>
</gene>
<comment type="catalytic activity">
    <reaction evidence="8">
        <text>L-seryl-[protein] + ATP = O-phospho-L-seryl-[protein] + ADP + H(+)</text>
        <dbReference type="Rhea" id="RHEA:17989"/>
        <dbReference type="Rhea" id="RHEA-COMP:9863"/>
        <dbReference type="Rhea" id="RHEA-COMP:11604"/>
        <dbReference type="ChEBI" id="CHEBI:15378"/>
        <dbReference type="ChEBI" id="CHEBI:29999"/>
        <dbReference type="ChEBI" id="CHEBI:30616"/>
        <dbReference type="ChEBI" id="CHEBI:83421"/>
        <dbReference type="ChEBI" id="CHEBI:456216"/>
        <dbReference type="EC" id="2.7.11.1"/>
    </reaction>
</comment>
<evidence type="ECO:0000256" key="5">
    <source>
        <dbReference type="ARBA" id="ARBA00022777"/>
    </source>
</evidence>
<sequence>MPRYCPGGFHPVHLGDVLNDRYHVFRKLGSGSQSTVWLARNGRHFVSQNFSNFSDEYILHCYPFSSKQERLYVAIKVFEADTSSHQERIDQYLLRDQTPHSGADLIESLSLGSFTVTGPNGSHYCKVLEPLGGSLSTILDEAYDLRGSLNQGKPAQWKAQQGDDWQTAPAKRFCWQVPSGLSFLHSKKLAHRDTRPTNVFPVLQYDLNSMHENEIQKSVWPTDDKQDEDDDGESGDEEDEEDDEGEDGDDDEDDEDEDEEEDEDENESDEMEKHRQAFLETEAIINARWQSFDQGDRLATPHSEEWTKANLIGTRADIELLVRKDDKDFGPRDLQYTVQMTPVPGGLDLNKPYRVILGDLGFAFPFSECEENPIATEHVYRPPEDLLGLKTTYKADIFSAGLFCLKIVMLDELIQMLNGGGPGYTQSRQIYDLVKRLGPIPQELRARWKQTDEYIDADGNPLDLAEAERAIYGTPFSGVIFGTVQRFRSRLTCRKVR</sequence>
<dbReference type="SUPFAM" id="SSF48371">
    <property type="entry name" value="ARM repeat"/>
    <property type="match status" value="1"/>
</dbReference>
<evidence type="ECO:0000256" key="2">
    <source>
        <dbReference type="ARBA" id="ARBA00022527"/>
    </source>
</evidence>
<dbReference type="EC" id="2.7.11.1" evidence="1"/>
<feature type="region of interest" description="Disordered" evidence="9">
    <location>
        <begin position="216"/>
        <end position="274"/>
    </location>
</feature>
<reference evidence="11 12" key="1">
    <citation type="submission" date="2019-06" db="EMBL/GenBank/DDBJ databases">
        <authorList>
            <person name="Broberg M."/>
        </authorList>
    </citation>
    <scope>NUCLEOTIDE SEQUENCE [LARGE SCALE GENOMIC DNA]</scope>
</reference>
<accession>A0ABY6V4Q7</accession>